<dbReference type="RefSeq" id="WP_145028513.1">
    <property type="nucleotide sequence ID" value="NZ_CP036271.1"/>
</dbReference>
<reference evidence="3 4" key="1">
    <citation type="submission" date="2019-02" db="EMBL/GenBank/DDBJ databases">
        <title>Deep-cultivation of Planctomycetes and their phenomic and genomic characterization uncovers novel biology.</title>
        <authorList>
            <person name="Wiegand S."/>
            <person name="Jogler M."/>
            <person name="Boedeker C."/>
            <person name="Pinto D."/>
            <person name="Vollmers J."/>
            <person name="Rivas-Marin E."/>
            <person name="Kohn T."/>
            <person name="Peeters S.H."/>
            <person name="Heuer A."/>
            <person name="Rast P."/>
            <person name="Oberbeckmann S."/>
            <person name="Bunk B."/>
            <person name="Jeske O."/>
            <person name="Meyerdierks A."/>
            <person name="Storesund J.E."/>
            <person name="Kallscheuer N."/>
            <person name="Luecker S."/>
            <person name="Lage O.M."/>
            <person name="Pohl T."/>
            <person name="Merkel B.J."/>
            <person name="Hornburger P."/>
            <person name="Mueller R.-W."/>
            <person name="Bruemmer F."/>
            <person name="Labrenz M."/>
            <person name="Spormann A.M."/>
            <person name="Op den Camp H."/>
            <person name="Overmann J."/>
            <person name="Amann R."/>
            <person name="Jetten M.S.M."/>
            <person name="Mascher T."/>
            <person name="Medema M.H."/>
            <person name="Devos D.P."/>
            <person name="Kaster A.-K."/>
            <person name="Ovreas L."/>
            <person name="Rohde M."/>
            <person name="Galperin M.Y."/>
            <person name="Jogler C."/>
        </authorList>
    </citation>
    <scope>NUCLEOTIDE SEQUENCE [LARGE SCALE GENOMIC DNA]</scope>
    <source>
        <strain evidence="3 4">Pan44</strain>
    </source>
</reference>
<gene>
    <name evidence="3" type="ORF">Pan44_13740</name>
</gene>
<accession>A0A517SB41</accession>
<feature type="region of interest" description="Disordered" evidence="1">
    <location>
        <begin position="355"/>
        <end position="381"/>
    </location>
</feature>
<protein>
    <submittedName>
        <fullName evidence="3">Uncharacterized protein</fullName>
    </submittedName>
</protein>
<dbReference type="Proteomes" id="UP000315700">
    <property type="component" value="Chromosome"/>
</dbReference>
<dbReference type="KEGG" id="ccos:Pan44_13740"/>
<dbReference type="OrthoDB" id="290552at2"/>
<keyword evidence="2" id="KW-1133">Transmembrane helix</keyword>
<feature type="compositionally biased region" description="Low complexity" evidence="1">
    <location>
        <begin position="355"/>
        <end position="379"/>
    </location>
</feature>
<evidence type="ECO:0000256" key="1">
    <source>
        <dbReference type="SAM" id="MobiDB-lite"/>
    </source>
</evidence>
<proteinExistence type="predicted"/>
<evidence type="ECO:0000313" key="4">
    <source>
        <dbReference type="Proteomes" id="UP000315700"/>
    </source>
</evidence>
<keyword evidence="2" id="KW-0812">Transmembrane</keyword>
<keyword evidence="4" id="KW-1185">Reference proteome</keyword>
<name>A0A517SB41_9PLAN</name>
<dbReference type="AlphaFoldDB" id="A0A517SB41"/>
<organism evidence="3 4">
    <name type="scientific">Caulifigura coniformis</name>
    <dbReference type="NCBI Taxonomy" id="2527983"/>
    <lineage>
        <taxon>Bacteria</taxon>
        <taxon>Pseudomonadati</taxon>
        <taxon>Planctomycetota</taxon>
        <taxon>Planctomycetia</taxon>
        <taxon>Planctomycetales</taxon>
        <taxon>Planctomycetaceae</taxon>
        <taxon>Caulifigura</taxon>
    </lineage>
</organism>
<sequence>MRTLELKSLHAMMELMNDQSTPRFMSALTPCRPVMAAIAIAVVLSPAVAFACNVPVFRYALEHWHPDAYRGVVFHRGPLAEADQKQLAVLKSGEPGSPVNVSIRTVDLDADPSSADAALAASLKDAPLPQLVIQYPARHQVEETIWSGPLQEAGLKALADSPARQELIKRLIAGQTAIWVLIESGDSGQDDAAALTLDEELKNLQTTLKLPVQTDAPEDAIGDGPELRVDFSVLRVSRTDSKELALVAMLMHSEADLSDLSEPLVFPVFGRCRALLPLVGPGISAENIRGSARFLAGACSCQVKEQNPGFDLLVTADWGELIPWAKSAVSGPDALANPKPPEVLPIASGAPPKAAPAAMASSAASQSTPPQIAAPPAEAGPEEIAEAAPLESPSTPPSGDPVAARELVDAPAAVLEGAPASVPMGLMAIGAIVALTVAFAGFLVGRR</sequence>
<dbReference type="EMBL" id="CP036271">
    <property type="protein sequence ID" value="QDT53357.1"/>
    <property type="molecule type" value="Genomic_DNA"/>
</dbReference>
<feature type="transmembrane region" description="Helical" evidence="2">
    <location>
        <begin position="424"/>
        <end position="444"/>
    </location>
</feature>
<evidence type="ECO:0000256" key="2">
    <source>
        <dbReference type="SAM" id="Phobius"/>
    </source>
</evidence>
<dbReference type="InParanoid" id="A0A517SB41"/>
<evidence type="ECO:0000313" key="3">
    <source>
        <dbReference type="EMBL" id="QDT53357.1"/>
    </source>
</evidence>
<keyword evidence="2" id="KW-0472">Membrane</keyword>